<evidence type="ECO:0000256" key="6">
    <source>
        <dbReference type="ARBA" id="ARBA00023242"/>
    </source>
</evidence>
<feature type="domain" description="C2H2-type" evidence="9">
    <location>
        <begin position="59"/>
        <end position="87"/>
    </location>
</feature>
<dbReference type="EMBL" id="LJIJ01004147">
    <property type="protein sequence ID" value="ODM88076.1"/>
    <property type="molecule type" value="Genomic_DNA"/>
</dbReference>
<feature type="domain" description="C2H2-type" evidence="9">
    <location>
        <begin position="30"/>
        <end position="58"/>
    </location>
</feature>
<keyword evidence="11" id="KW-1185">Reference proteome</keyword>
<evidence type="ECO:0000259" key="9">
    <source>
        <dbReference type="PROSITE" id="PS50157"/>
    </source>
</evidence>
<dbReference type="GO" id="GO:0008270">
    <property type="term" value="F:zinc ion binding"/>
    <property type="evidence" value="ECO:0007669"/>
    <property type="project" value="UniProtKB-KW"/>
</dbReference>
<dbReference type="PROSITE" id="PS50157">
    <property type="entry name" value="ZINC_FINGER_C2H2_2"/>
    <property type="match status" value="3"/>
</dbReference>
<reference evidence="10 11" key="1">
    <citation type="journal article" date="2016" name="Genome Biol. Evol.">
        <title>Gene Family Evolution Reflects Adaptation to Soil Environmental Stressors in the Genome of the Collembolan Orchesella cincta.</title>
        <authorList>
            <person name="Faddeeva-Vakhrusheva A."/>
            <person name="Derks M.F."/>
            <person name="Anvar S.Y."/>
            <person name="Agamennone V."/>
            <person name="Suring W."/>
            <person name="Smit S."/>
            <person name="van Straalen N.M."/>
            <person name="Roelofs D."/>
        </authorList>
    </citation>
    <scope>NUCLEOTIDE SEQUENCE [LARGE SCALE GENOMIC DNA]</scope>
    <source>
        <tissue evidence="10">Mixed pool</tissue>
    </source>
</reference>
<dbReference type="Gene3D" id="3.30.160.60">
    <property type="entry name" value="Classic Zinc Finger"/>
    <property type="match status" value="3"/>
</dbReference>
<comment type="caution">
    <text evidence="10">The sequence shown here is derived from an EMBL/GenBank/DDBJ whole genome shotgun (WGS) entry which is preliminary data.</text>
</comment>
<dbReference type="AlphaFoldDB" id="A0A1D2M527"/>
<dbReference type="InterPro" id="IPR036236">
    <property type="entry name" value="Znf_C2H2_sf"/>
</dbReference>
<sequence length="162" mass="19233">MYCQHLFTFTSFFRALLEFFSAVKGQEKILDCFICSISFKQQHLLDDHVRRHHTREEPFVCRTCDKSFSTQRSVTSHKRVTHGNSRFACSKCSATYKRKDYLKRHVILKHGKNNNDSLVKCLDPDCDKVFLYPSSMKTHHEVYHQEMTSRFKYRCTECDTCL</sequence>
<dbReference type="SUPFAM" id="SSF57667">
    <property type="entry name" value="beta-beta-alpha zinc fingers"/>
    <property type="match status" value="2"/>
</dbReference>
<keyword evidence="2" id="KW-0479">Metal-binding</keyword>
<evidence type="ECO:0000256" key="8">
    <source>
        <dbReference type="SAM" id="SignalP"/>
    </source>
</evidence>
<dbReference type="Pfam" id="PF00096">
    <property type="entry name" value="zf-C2H2"/>
    <property type="match status" value="3"/>
</dbReference>
<gene>
    <name evidence="10" type="ORF">Ocin01_18606</name>
</gene>
<evidence type="ECO:0000256" key="4">
    <source>
        <dbReference type="ARBA" id="ARBA00022771"/>
    </source>
</evidence>
<dbReference type="GO" id="GO:0001228">
    <property type="term" value="F:DNA-binding transcription activator activity, RNA polymerase II-specific"/>
    <property type="evidence" value="ECO:0007669"/>
    <property type="project" value="TreeGrafter"/>
</dbReference>
<dbReference type="Proteomes" id="UP000094527">
    <property type="component" value="Unassembled WGS sequence"/>
</dbReference>
<dbReference type="SMART" id="SM00355">
    <property type="entry name" value="ZnF_C2H2"/>
    <property type="match status" value="4"/>
</dbReference>
<dbReference type="GO" id="GO:0000978">
    <property type="term" value="F:RNA polymerase II cis-regulatory region sequence-specific DNA binding"/>
    <property type="evidence" value="ECO:0007669"/>
    <property type="project" value="TreeGrafter"/>
</dbReference>
<feature type="domain" description="C2H2-type" evidence="9">
    <location>
        <begin position="87"/>
        <end position="115"/>
    </location>
</feature>
<keyword evidence="5" id="KW-0862">Zinc</keyword>
<evidence type="ECO:0000313" key="11">
    <source>
        <dbReference type="Proteomes" id="UP000094527"/>
    </source>
</evidence>
<dbReference type="STRING" id="48709.A0A1D2M527"/>
<proteinExistence type="predicted"/>
<evidence type="ECO:0000256" key="1">
    <source>
        <dbReference type="ARBA" id="ARBA00004123"/>
    </source>
</evidence>
<dbReference type="PROSITE" id="PS00028">
    <property type="entry name" value="ZINC_FINGER_C2H2_1"/>
    <property type="match status" value="4"/>
</dbReference>
<evidence type="ECO:0000256" key="7">
    <source>
        <dbReference type="PROSITE-ProRule" id="PRU00042"/>
    </source>
</evidence>
<evidence type="ECO:0000256" key="2">
    <source>
        <dbReference type="ARBA" id="ARBA00022723"/>
    </source>
</evidence>
<comment type="subcellular location">
    <subcellularLocation>
        <location evidence="1">Nucleus</location>
    </subcellularLocation>
</comment>
<dbReference type="OMA" id="DCFICSI"/>
<keyword evidence="8" id="KW-0732">Signal</keyword>
<accession>A0A1D2M527</accession>
<feature type="signal peptide" evidence="8">
    <location>
        <begin position="1"/>
        <end position="25"/>
    </location>
</feature>
<organism evidence="10 11">
    <name type="scientific">Orchesella cincta</name>
    <name type="common">Springtail</name>
    <name type="synonym">Podura cincta</name>
    <dbReference type="NCBI Taxonomy" id="48709"/>
    <lineage>
        <taxon>Eukaryota</taxon>
        <taxon>Metazoa</taxon>
        <taxon>Ecdysozoa</taxon>
        <taxon>Arthropoda</taxon>
        <taxon>Hexapoda</taxon>
        <taxon>Collembola</taxon>
        <taxon>Entomobryomorpha</taxon>
        <taxon>Entomobryoidea</taxon>
        <taxon>Orchesellidae</taxon>
        <taxon>Orchesellinae</taxon>
        <taxon>Orchesella</taxon>
    </lineage>
</organism>
<keyword evidence="6" id="KW-0539">Nucleus</keyword>
<dbReference type="InterPro" id="IPR013087">
    <property type="entry name" value="Znf_C2H2_type"/>
</dbReference>
<dbReference type="GO" id="GO:0005634">
    <property type="term" value="C:nucleus"/>
    <property type="evidence" value="ECO:0007669"/>
    <property type="project" value="UniProtKB-SubCell"/>
</dbReference>
<keyword evidence="3" id="KW-0677">Repeat</keyword>
<dbReference type="OrthoDB" id="1405595at2759"/>
<dbReference type="PANTHER" id="PTHR24376">
    <property type="entry name" value="ZINC FINGER PROTEIN"/>
    <property type="match status" value="1"/>
</dbReference>
<dbReference type="PANTHER" id="PTHR24376:SF235">
    <property type="entry name" value="C2H2-TYPE DOMAIN-CONTAINING PROTEIN"/>
    <property type="match status" value="1"/>
</dbReference>
<evidence type="ECO:0000256" key="3">
    <source>
        <dbReference type="ARBA" id="ARBA00022737"/>
    </source>
</evidence>
<evidence type="ECO:0000313" key="10">
    <source>
        <dbReference type="EMBL" id="ODM88076.1"/>
    </source>
</evidence>
<dbReference type="FunFam" id="3.30.160.60:FF:000100">
    <property type="entry name" value="Zinc finger 45-like"/>
    <property type="match status" value="1"/>
</dbReference>
<protein>
    <submittedName>
        <fullName evidence="10">Putative zinc finger protein</fullName>
    </submittedName>
</protein>
<name>A0A1D2M527_ORCCI</name>
<evidence type="ECO:0000256" key="5">
    <source>
        <dbReference type="ARBA" id="ARBA00022833"/>
    </source>
</evidence>
<keyword evidence="4 7" id="KW-0863">Zinc-finger</keyword>
<feature type="chain" id="PRO_5008903481" evidence="8">
    <location>
        <begin position="26"/>
        <end position="162"/>
    </location>
</feature>